<proteinExistence type="predicted"/>
<name>A0A6L2MDA2_TANCI</name>
<dbReference type="AlphaFoldDB" id="A0A6L2MDA2"/>
<evidence type="ECO:0000313" key="1">
    <source>
        <dbReference type="EMBL" id="GEU71650.1"/>
    </source>
</evidence>
<dbReference type="EMBL" id="BKCJ010006344">
    <property type="protein sequence ID" value="GEU71650.1"/>
    <property type="molecule type" value="Genomic_DNA"/>
</dbReference>
<gene>
    <name evidence="1" type="ORF">Tci_043628</name>
</gene>
<sequence length="228" mass="25701">MGFHLMDPDKFEAPHLPTDASPTALSLGYVVDFDPLYEDPADYPIDKGDDDEERRSPPRIMMIRKRRRMPLRMTRMRRRRSTKALITKYAFAPTPPSPPPSPLSPLTSPLHMILSSPLLLPPPHTSPTYASAPLGYRAVLVQLRAAPPLHVPSLPLHVPTPPLLLPSSDHRSDIPEADMLFQKRLYLTTPASRFEVWESLTTAITGQTRHTLARRVDYEFIDTLDASI</sequence>
<accession>A0A6L2MDA2</accession>
<organism evidence="1">
    <name type="scientific">Tanacetum cinerariifolium</name>
    <name type="common">Dalmatian daisy</name>
    <name type="synonym">Chrysanthemum cinerariifolium</name>
    <dbReference type="NCBI Taxonomy" id="118510"/>
    <lineage>
        <taxon>Eukaryota</taxon>
        <taxon>Viridiplantae</taxon>
        <taxon>Streptophyta</taxon>
        <taxon>Embryophyta</taxon>
        <taxon>Tracheophyta</taxon>
        <taxon>Spermatophyta</taxon>
        <taxon>Magnoliopsida</taxon>
        <taxon>eudicotyledons</taxon>
        <taxon>Gunneridae</taxon>
        <taxon>Pentapetalae</taxon>
        <taxon>asterids</taxon>
        <taxon>campanulids</taxon>
        <taxon>Asterales</taxon>
        <taxon>Asteraceae</taxon>
        <taxon>Asteroideae</taxon>
        <taxon>Anthemideae</taxon>
        <taxon>Anthemidinae</taxon>
        <taxon>Tanacetum</taxon>
    </lineage>
</organism>
<protein>
    <submittedName>
        <fullName evidence="1">Uncharacterized protein</fullName>
    </submittedName>
</protein>
<reference evidence="1" key="1">
    <citation type="journal article" date="2019" name="Sci. Rep.">
        <title>Draft genome of Tanacetum cinerariifolium, the natural source of mosquito coil.</title>
        <authorList>
            <person name="Yamashiro T."/>
            <person name="Shiraishi A."/>
            <person name="Satake H."/>
            <person name="Nakayama K."/>
        </authorList>
    </citation>
    <scope>NUCLEOTIDE SEQUENCE</scope>
</reference>
<comment type="caution">
    <text evidence="1">The sequence shown here is derived from an EMBL/GenBank/DDBJ whole genome shotgun (WGS) entry which is preliminary data.</text>
</comment>